<feature type="compositionally biased region" description="Pro residues" evidence="1">
    <location>
        <begin position="281"/>
        <end position="292"/>
    </location>
</feature>
<evidence type="ECO:0000313" key="2">
    <source>
        <dbReference type="EMBL" id="KAK0623137.1"/>
    </source>
</evidence>
<reference evidence="2" key="1">
    <citation type="submission" date="2023-06" db="EMBL/GenBank/DDBJ databases">
        <title>Genome-scale phylogeny and comparative genomics of the fungal order Sordariales.</title>
        <authorList>
            <consortium name="Lawrence Berkeley National Laboratory"/>
            <person name="Hensen N."/>
            <person name="Bonometti L."/>
            <person name="Westerberg I."/>
            <person name="Brannstrom I.O."/>
            <person name="Guillou S."/>
            <person name="Cros-Aarteil S."/>
            <person name="Calhoun S."/>
            <person name="Haridas S."/>
            <person name="Kuo A."/>
            <person name="Mondo S."/>
            <person name="Pangilinan J."/>
            <person name="Riley R."/>
            <person name="Labutti K."/>
            <person name="Andreopoulos B."/>
            <person name="Lipzen A."/>
            <person name="Chen C."/>
            <person name="Yanf M."/>
            <person name="Daum C."/>
            <person name="Ng V."/>
            <person name="Clum A."/>
            <person name="Steindorff A."/>
            <person name="Ohm R."/>
            <person name="Martin F."/>
            <person name="Silar P."/>
            <person name="Natvig D."/>
            <person name="Lalanne C."/>
            <person name="Gautier V."/>
            <person name="Ament-Velasquez S.L."/>
            <person name="Kruys A."/>
            <person name="Hutchinson M.I."/>
            <person name="Powell A.J."/>
            <person name="Barry K."/>
            <person name="Miller A.N."/>
            <person name="Grigoriev I.V."/>
            <person name="Debuchy R."/>
            <person name="Gladieux P."/>
            <person name="Thoren M.H."/>
            <person name="Johannesson H."/>
        </authorList>
    </citation>
    <scope>NUCLEOTIDE SEQUENCE</scope>
    <source>
        <strain evidence="2">CBS 606.72</strain>
    </source>
</reference>
<keyword evidence="3" id="KW-1185">Reference proteome</keyword>
<feature type="compositionally biased region" description="Basic and acidic residues" evidence="1">
    <location>
        <begin position="254"/>
        <end position="267"/>
    </location>
</feature>
<feature type="region of interest" description="Disordered" evidence="1">
    <location>
        <begin position="83"/>
        <end position="322"/>
    </location>
</feature>
<dbReference type="Proteomes" id="UP001175000">
    <property type="component" value="Unassembled WGS sequence"/>
</dbReference>
<evidence type="ECO:0000313" key="3">
    <source>
        <dbReference type="Proteomes" id="UP001175000"/>
    </source>
</evidence>
<accession>A0AA40C2Z3</accession>
<evidence type="ECO:0000256" key="1">
    <source>
        <dbReference type="SAM" id="MobiDB-lite"/>
    </source>
</evidence>
<proteinExistence type="predicted"/>
<comment type="caution">
    <text evidence="2">The sequence shown here is derived from an EMBL/GenBank/DDBJ whole genome shotgun (WGS) entry which is preliminary data.</text>
</comment>
<sequence>MESPFTDVEKRFVLAEMIKASHMDVGVLVDFVKQHDIQADWMLMQLPSGRNMNQCLRAAENMFNMPIPPPAILPLKRKSISDMGDHASKKQAIGSPGEASPYAIPRNISTQSPGLGQPVNIQPRPNGYPPPTLTPSTPITPISQSVVLPPRRRGRPPKAETLARQGAQQPAHYPPISPAPIAPSPIQPIAPRPPSPSYQVWSATPPEAKSKRKGRQSAGDKQLLPPDTVPRTIHGTPSSEPDTRQMGGPSTEYLDWRDRPSVREPFRRHPSPIPRESTLPPILPPPRSPQPPMEGAGRAREPPTSTSMEQQTRKGGHTATVN</sequence>
<protein>
    <submittedName>
        <fullName evidence="2">Uncharacterized protein</fullName>
    </submittedName>
</protein>
<feature type="compositionally biased region" description="Low complexity" evidence="1">
    <location>
        <begin position="134"/>
        <end position="143"/>
    </location>
</feature>
<name>A0AA40C2Z3_9PEZI</name>
<feature type="compositionally biased region" description="Pro residues" evidence="1">
    <location>
        <begin position="172"/>
        <end position="196"/>
    </location>
</feature>
<dbReference type="EMBL" id="JAULSU010000003">
    <property type="protein sequence ID" value="KAK0623137.1"/>
    <property type="molecule type" value="Genomic_DNA"/>
</dbReference>
<organism evidence="2 3">
    <name type="scientific">Immersiella caudata</name>
    <dbReference type="NCBI Taxonomy" id="314043"/>
    <lineage>
        <taxon>Eukaryota</taxon>
        <taxon>Fungi</taxon>
        <taxon>Dikarya</taxon>
        <taxon>Ascomycota</taxon>
        <taxon>Pezizomycotina</taxon>
        <taxon>Sordariomycetes</taxon>
        <taxon>Sordariomycetidae</taxon>
        <taxon>Sordariales</taxon>
        <taxon>Lasiosphaeriaceae</taxon>
        <taxon>Immersiella</taxon>
    </lineage>
</organism>
<dbReference type="AlphaFoldDB" id="A0AA40C2Z3"/>
<gene>
    <name evidence="2" type="ORF">B0T14DRAFT_165105</name>
</gene>